<evidence type="ECO:0000313" key="6">
    <source>
        <dbReference type="EMBL" id="MBB6671463.1"/>
    </source>
</evidence>
<dbReference type="AlphaFoldDB" id="A0A7X0RPV3"/>
<dbReference type="InterPro" id="IPR017853">
    <property type="entry name" value="GH"/>
</dbReference>
<evidence type="ECO:0000259" key="4">
    <source>
        <dbReference type="Pfam" id="PF02449"/>
    </source>
</evidence>
<evidence type="ECO:0000259" key="5">
    <source>
        <dbReference type="Pfam" id="PF13290"/>
    </source>
</evidence>
<keyword evidence="7" id="KW-1185">Reference proteome</keyword>
<keyword evidence="2" id="KW-0326">Glycosidase</keyword>
<dbReference type="InterPro" id="IPR013529">
    <property type="entry name" value="Glyco_hydro_42_N"/>
</dbReference>
<feature type="chain" id="PRO_5039678133" evidence="3">
    <location>
        <begin position="25"/>
        <end position="975"/>
    </location>
</feature>
<evidence type="ECO:0000256" key="3">
    <source>
        <dbReference type="SAM" id="SignalP"/>
    </source>
</evidence>
<dbReference type="Pfam" id="PF13290">
    <property type="entry name" value="CHB_HEX_C_1"/>
    <property type="match status" value="1"/>
</dbReference>
<evidence type="ECO:0000313" key="7">
    <source>
        <dbReference type="Proteomes" id="UP000547209"/>
    </source>
</evidence>
<dbReference type="GO" id="GO:0005975">
    <property type="term" value="P:carbohydrate metabolic process"/>
    <property type="evidence" value="ECO:0007669"/>
    <property type="project" value="InterPro"/>
</dbReference>
<proteinExistence type="predicted"/>
<evidence type="ECO:0000256" key="2">
    <source>
        <dbReference type="ARBA" id="ARBA00023295"/>
    </source>
</evidence>
<protein>
    <submittedName>
        <fullName evidence="6">Chitobiase/beta-hexosaminidase C-terminal domain-containing protein</fullName>
    </submittedName>
</protein>
<feature type="domain" description="GH29D-like beta-sandwich" evidence="5">
    <location>
        <begin position="185"/>
        <end position="228"/>
    </location>
</feature>
<gene>
    <name evidence="6" type="ORF">H7C19_12305</name>
</gene>
<organism evidence="6 7">
    <name type="scientific">Cohnella nanjingensis</name>
    <dbReference type="NCBI Taxonomy" id="1387779"/>
    <lineage>
        <taxon>Bacteria</taxon>
        <taxon>Bacillati</taxon>
        <taxon>Bacillota</taxon>
        <taxon>Bacilli</taxon>
        <taxon>Bacillales</taxon>
        <taxon>Paenibacillaceae</taxon>
        <taxon>Cohnella</taxon>
    </lineage>
</organism>
<sequence length="975" mass="107408">MKRKTVWLLAYVMLVVLLPAHTYGDSSGGNEIEVDDLADWQQAYAHSSTLALRTIAGDDRDPTRVASGGPSVEELVYRAEGNLKSFAVHTYGKADGTAGRLKFLISPDGKTYRGVVPDVHEEPGDPPAVSYESRGFPSGTKYLKIVFEGGGAEASPEIGQVVLNGPSVALASKPSGPVLYGSMILLNPKQDGDIVYYTTDGSDPRTSQTRKPYNSPIPIEGETLLKTTEASATGESPSSAGVSTYAYTPYLLAAPPPGIADPLNDFGLTEVRANVYVAHDNPDYFGNDGSRAVRATLSPGVLVYRADYEMTSFSVRSFYFAGQPLEKLKFYVSPDGKQYGEIAAESYPSGFPVSNWQPYAYENMSLPAGTRYLKIEMLGQAKAWTPQVSEVAINLNTASVMLATSKTANGMQATLSTETSGARIYYRLNKGANYLPYSGPIPLEGYVQLEAYAVNNSLKPSPIRSYTVNAGKDVLLDRFGQMEDASFAGKVTSESQLDDDAEADAAYYGGLKAPAGRDAYGGLAGSKIKYGLQATGFFAIQQMNGRPVMTTPTGNLYFSLAVNGVTAHETYTLVKGRETKFEAVPPYAGEYKPAYLGTDNFSFFVANKYRKTGVFPTEHAIYMEAIERLQKWGFNGIGGYSPEKYGEEGLFPYTRMLPLEGMSWAKIDGLSIFDIYAPGAEAKLDEAFAQSVAPYKDDPMLIGYFIGNEYDFHRFYAEVPKLKASKAAIKGKLVERLKAKYVTIEAFNTAWKTSFASFDELKEAALPLNSSPAWRDMDELYTDYLDRFFGTVSRLYRKYDPNHLLLGDRWIVTTFHNEKVRDMLAAAEGKYVDVISLNYYAYKIETDQLADLYAKSGKPILMSEFGYGTSEQGLAPLMKNSATNQFQRGMRYRNYVEGVATLPYVVGANVFNYVDQAGLGRYWQGEWGEHYNSGLVNVADRPYKDYLTGAKATNDDIYKVILGERPKFYYDFSQK</sequence>
<reference evidence="6 7" key="1">
    <citation type="submission" date="2020-08" db="EMBL/GenBank/DDBJ databases">
        <title>Cohnella phylogeny.</title>
        <authorList>
            <person name="Dunlap C."/>
        </authorList>
    </citation>
    <scope>NUCLEOTIDE SEQUENCE [LARGE SCALE GENOMIC DNA]</scope>
    <source>
        <strain evidence="6 7">DSM 28246</strain>
    </source>
</reference>
<feature type="domain" description="Glycoside hydrolase family 42 N-terminal" evidence="4">
    <location>
        <begin position="694"/>
        <end position="845"/>
    </location>
</feature>
<dbReference type="InterPro" id="IPR059177">
    <property type="entry name" value="GH29D-like_dom"/>
</dbReference>
<dbReference type="Pfam" id="PF02449">
    <property type="entry name" value="Glyco_hydro_42"/>
    <property type="match status" value="1"/>
</dbReference>
<comment type="caution">
    <text evidence="6">The sequence shown here is derived from an EMBL/GenBank/DDBJ whole genome shotgun (WGS) entry which is preliminary data.</text>
</comment>
<dbReference type="Gene3D" id="3.20.20.80">
    <property type="entry name" value="Glycosidases"/>
    <property type="match status" value="1"/>
</dbReference>
<keyword evidence="1" id="KW-0378">Hydrolase</keyword>
<accession>A0A7X0RPV3</accession>
<feature type="signal peptide" evidence="3">
    <location>
        <begin position="1"/>
        <end position="24"/>
    </location>
</feature>
<dbReference type="Proteomes" id="UP000547209">
    <property type="component" value="Unassembled WGS sequence"/>
</dbReference>
<name>A0A7X0RPV3_9BACL</name>
<dbReference type="GO" id="GO:0009341">
    <property type="term" value="C:beta-galactosidase complex"/>
    <property type="evidence" value="ECO:0007669"/>
    <property type="project" value="InterPro"/>
</dbReference>
<keyword evidence="3" id="KW-0732">Signal</keyword>
<evidence type="ECO:0000256" key="1">
    <source>
        <dbReference type="ARBA" id="ARBA00022801"/>
    </source>
</evidence>
<dbReference type="GO" id="GO:0004565">
    <property type="term" value="F:beta-galactosidase activity"/>
    <property type="evidence" value="ECO:0007669"/>
    <property type="project" value="InterPro"/>
</dbReference>
<dbReference type="RefSeq" id="WP_185142945.1">
    <property type="nucleotide sequence ID" value="NZ_JACJVP010000021.1"/>
</dbReference>
<dbReference type="SUPFAM" id="SSF51445">
    <property type="entry name" value="(Trans)glycosidases"/>
    <property type="match status" value="1"/>
</dbReference>
<dbReference type="EMBL" id="JACJVP010000021">
    <property type="protein sequence ID" value="MBB6671463.1"/>
    <property type="molecule type" value="Genomic_DNA"/>
</dbReference>